<protein>
    <submittedName>
        <fullName evidence="1">Uncharacterized protein</fullName>
    </submittedName>
</protein>
<gene>
    <name evidence="1" type="ORF">AEST_25170</name>
</gene>
<dbReference type="AlphaFoldDB" id="J2ID28"/>
<comment type="caution">
    <text evidence="1">The sequence shown here is derived from an EMBL/GenBank/DDBJ whole genome shotgun (WGS) entry which is preliminary data.</text>
</comment>
<proteinExistence type="predicted"/>
<reference evidence="1 2" key="1">
    <citation type="journal article" date="2012" name="J. Bacteriol.">
        <title>Genome Sequence of Pectin-Degrading Alishewanella aestuarii Strain B11T, Isolated from Tidal Flat Sediment.</title>
        <authorList>
            <person name="Jung J."/>
            <person name="Choi S."/>
            <person name="Chun J."/>
            <person name="Park W."/>
        </authorList>
    </citation>
    <scope>NUCLEOTIDE SEQUENCE [LARGE SCALE GENOMIC DNA]</scope>
    <source>
        <strain evidence="1 2">B11</strain>
    </source>
</reference>
<dbReference type="EMBL" id="ALAB01000029">
    <property type="protein sequence ID" value="EJI84584.1"/>
    <property type="molecule type" value="Genomic_DNA"/>
</dbReference>
<keyword evidence="2" id="KW-1185">Reference proteome</keyword>
<evidence type="ECO:0000313" key="2">
    <source>
        <dbReference type="Proteomes" id="UP000012043"/>
    </source>
</evidence>
<accession>J2ID28</accession>
<name>J2ID28_9ALTE</name>
<sequence>MFARRLQTLKVYASYKLIIIDANIDAVIVLSFYRALKLRVLKKYA</sequence>
<evidence type="ECO:0000313" key="1">
    <source>
        <dbReference type="EMBL" id="EJI84584.1"/>
    </source>
</evidence>
<organism evidence="1 2">
    <name type="scientific">Alishewanella aestuarii B11</name>
    <dbReference type="NCBI Taxonomy" id="1197174"/>
    <lineage>
        <taxon>Bacteria</taxon>
        <taxon>Pseudomonadati</taxon>
        <taxon>Pseudomonadota</taxon>
        <taxon>Gammaproteobacteria</taxon>
        <taxon>Alteromonadales</taxon>
        <taxon>Alteromonadaceae</taxon>
        <taxon>Alishewanella</taxon>
    </lineage>
</organism>
<dbReference type="Proteomes" id="UP000012043">
    <property type="component" value="Unassembled WGS sequence"/>
</dbReference>